<dbReference type="Gene3D" id="3.40.309.10">
    <property type="entry name" value="Aldehyde Dehydrogenase, Chain A, domain 2"/>
    <property type="match status" value="1"/>
</dbReference>
<dbReference type="PROSITE" id="PS00687">
    <property type="entry name" value="ALDEHYDE_DEHYDR_GLU"/>
    <property type="match status" value="1"/>
</dbReference>
<protein>
    <submittedName>
        <fullName evidence="5">Aldehyde dehydrogenase</fullName>
    </submittedName>
</protein>
<dbReference type="InterPro" id="IPR029510">
    <property type="entry name" value="Ald_DH_CS_GLU"/>
</dbReference>
<dbReference type="InterPro" id="IPR016160">
    <property type="entry name" value="Ald_DH_CS_CYS"/>
</dbReference>
<dbReference type="InterPro" id="IPR016163">
    <property type="entry name" value="Ald_DH_C"/>
</dbReference>
<evidence type="ECO:0000256" key="3">
    <source>
        <dbReference type="RuleBase" id="RU003345"/>
    </source>
</evidence>
<comment type="similarity">
    <text evidence="3">Belongs to the aldehyde dehydrogenase family.</text>
</comment>
<evidence type="ECO:0000313" key="6">
    <source>
        <dbReference type="Proteomes" id="UP001500603"/>
    </source>
</evidence>
<dbReference type="CDD" id="cd07114">
    <property type="entry name" value="ALDH_DhaS"/>
    <property type="match status" value="1"/>
</dbReference>
<keyword evidence="6" id="KW-1185">Reference proteome</keyword>
<comment type="caution">
    <text evidence="5">The sequence shown here is derived from an EMBL/GenBank/DDBJ whole genome shotgun (WGS) entry which is preliminary data.</text>
</comment>
<dbReference type="PANTHER" id="PTHR11699">
    <property type="entry name" value="ALDEHYDE DEHYDROGENASE-RELATED"/>
    <property type="match status" value="1"/>
</dbReference>
<dbReference type="SUPFAM" id="SSF53720">
    <property type="entry name" value="ALDH-like"/>
    <property type="match status" value="1"/>
</dbReference>
<accession>A0ABP9KU41</accession>
<evidence type="ECO:0000256" key="2">
    <source>
        <dbReference type="PROSITE-ProRule" id="PRU10007"/>
    </source>
</evidence>
<dbReference type="Pfam" id="PF00171">
    <property type="entry name" value="Aldedh"/>
    <property type="match status" value="1"/>
</dbReference>
<gene>
    <name evidence="5" type="ORF">GCM10023318_49020</name>
</gene>
<proteinExistence type="inferred from homology"/>
<evidence type="ECO:0000256" key="1">
    <source>
        <dbReference type="ARBA" id="ARBA00023002"/>
    </source>
</evidence>
<reference evidence="6" key="1">
    <citation type="journal article" date="2019" name="Int. J. Syst. Evol. Microbiol.">
        <title>The Global Catalogue of Microorganisms (GCM) 10K type strain sequencing project: providing services to taxonomists for standard genome sequencing and annotation.</title>
        <authorList>
            <consortium name="The Broad Institute Genomics Platform"/>
            <consortium name="The Broad Institute Genome Sequencing Center for Infectious Disease"/>
            <person name="Wu L."/>
            <person name="Ma J."/>
        </authorList>
    </citation>
    <scope>NUCLEOTIDE SEQUENCE [LARGE SCALE GENOMIC DNA]</scope>
    <source>
        <strain evidence="6">JCM 18298</strain>
    </source>
</reference>
<name>A0ABP9KU41_9NOCA</name>
<evidence type="ECO:0000313" key="5">
    <source>
        <dbReference type="EMBL" id="GAA5063795.1"/>
    </source>
</evidence>
<evidence type="ECO:0000259" key="4">
    <source>
        <dbReference type="Pfam" id="PF00171"/>
    </source>
</evidence>
<sequence length="484" mass="51202">MLIGGHWVDSASGRRLTSSDPYNGTPWVSFPDADRSDVDSAVASARRAFTQWRKTTGAERAVIMRELARLIEQNIEELAVAESIDNGKLLREMRGQVAALPDYYTYFAGLAETSRGSSILPEKSNFVVYTRNDPVGVVAAITAWNSPLLLLTWKLAPALAAGCTFIAKPSEHASASTVLFARLAEQAGLPPGVLNVITGAADTGRALTAHPGVNKIAFTGSTRTGQQIMRVAADRLARVTLELGGKSPNIIFDDADLEGAINGAVSGIFAAGGQTCMAGSRLFVQQDLVGDVTDALVERARSLVIGDPLAAQTELGPLAFTGQLEKVLGYVQTGRAEGARLLVGGRRPDRADLLDGLFVEPTVFGDVANHHRIAQEEIFGPVASIISFATEDEVVDMANDNAYGLAAAVWTTDGGRAHRVAAALDAGTVWINAYRTVSPAVPLGGFKSSGIGRENGHEALASYTETKAVWTELSGISRDPFQLG</sequence>
<keyword evidence="1 3" id="KW-0560">Oxidoreductase</keyword>
<dbReference type="Proteomes" id="UP001500603">
    <property type="component" value="Unassembled WGS sequence"/>
</dbReference>
<dbReference type="PROSITE" id="PS00070">
    <property type="entry name" value="ALDEHYDE_DEHYDR_CYS"/>
    <property type="match status" value="1"/>
</dbReference>
<feature type="active site" evidence="2">
    <location>
        <position position="242"/>
    </location>
</feature>
<dbReference type="EMBL" id="BAABJM010000005">
    <property type="protein sequence ID" value="GAA5063795.1"/>
    <property type="molecule type" value="Genomic_DNA"/>
</dbReference>
<feature type="domain" description="Aldehyde dehydrogenase" evidence="4">
    <location>
        <begin position="7"/>
        <end position="469"/>
    </location>
</feature>
<dbReference type="Gene3D" id="3.40.605.10">
    <property type="entry name" value="Aldehyde Dehydrogenase, Chain A, domain 1"/>
    <property type="match status" value="1"/>
</dbReference>
<dbReference type="InterPro" id="IPR015590">
    <property type="entry name" value="Aldehyde_DH_dom"/>
</dbReference>
<organism evidence="5 6">
    <name type="scientific">Nocardia callitridis</name>
    <dbReference type="NCBI Taxonomy" id="648753"/>
    <lineage>
        <taxon>Bacteria</taxon>
        <taxon>Bacillati</taxon>
        <taxon>Actinomycetota</taxon>
        <taxon>Actinomycetes</taxon>
        <taxon>Mycobacteriales</taxon>
        <taxon>Nocardiaceae</taxon>
        <taxon>Nocardia</taxon>
    </lineage>
</organism>
<dbReference type="InterPro" id="IPR016161">
    <property type="entry name" value="Ald_DH/histidinol_DH"/>
</dbReference>
<dbReference type="InterPro" id="IPR016162">
    <property type="entry name" value="Ald_DH_N"/>
</dbReference>